<dbReference type="GO" id="GO:0043027">
    <property type="term" value="F:cysteine-type endopeptidase inhibitor activity involved in apoptotic process"/>
    <property type="evidence" value="ECO:0007669"/>
    <property type="project" value="TreeGrafter"/>
</dbReference>
<protein>
    <recommendedName>
        <fullName evidence="5">RING-type domain-containing protein</fullName>
    </recommendedName>
</protein>
<dbReference type="InterPro" id="IPR001841">
    <property type="entry name" value="Znf_RING"/>
</dbReference>
<dbReference type="Proteomes" id="UP000681722">
    <property type="component" value="Unassembled WGS sequence"/>
</dbReference>
<dbReference type="PANTHER" id="PTHR10044:SF139">
    <property type="entry name" value="DEATH-ASSOCIATED INHIBITOR OF APOPTOSIS 2"/>
    <property type="match status" value="1"/>
</dbReference>
<accession>A0A814RWP6</accession>
<dbReference type="Gene3D" id="1.10.8.10">
    <property type="entry name" value="DNA helicase RuvA subunit, C-terminal domain"/>
    <property type="match status" value="1"/>
</dbReference>
<comment type="similarity">
    <text evidence="1">Belongs to the IAP family.</text>
</comment>
<reference evidence="6" key="1">
    <citation type="submission" date="2021-02" db="EMBL/GenBank/DDBJ databases">
        <authorList>
            <person name="Nowell W R."/>
        </authorList>
    </citation>
    <scope>NUCLEOTIDE SEQUENCE</scope>
</reference>
<dbReference type="EMBL" id="CAJNOQ010006569">
    <property type="protein sequence ID" value="CAF1139626.1"/>
    <property type="molecule type" value="Genomic_DNA"/>
</dbReference>
<dbReference type="SMART" id="SM00238">
    <property type="entry name" value="BIR"/>
    <property type="match status" value="1"/>
</dbReference>
<dbReference type="OrthoDB" id="774873at2759"/>
<keyword evidence="2 4" id="KW-0863">Zinc-finger</keyword>
<dbReference type="GO" id="GO:0051726">
    <property type="term" value="P:regulation of cell cycle"/>
    <property type="evidence" value="ECO:0007669"/>
    <property type="project" value="TreeGrafter"/>
</dbReference>
<keyword evidence="8" id="KW-1185">Reference proteome</keyword>
<dbReference type="PANTHER" id="PTHR10044">
    <property type="entry name" value="INHIBITOR OF APOPTOSIS"/>
    <property type="match status" value="1"/>
</dbReference>
<organism evidence="6 8">
    <name type="scientific">Didymodactylos carnosus</name>
    <dbReference type="NCBI Taxonomy" id="1234261"/>
    <lineage>
        <taxon>Eukaryota</taxon>
        <taxon>Metazoa</taxon>
        <taxon>Spiralia</taxon>
        <taxon>Gnathifera</taxon>
        <taxon>Rotifera</taxon>
        <taxon>Eurotatoria</taxon>
        <taxon>Bdelloidea</taxon>
        <taxon>Philodinida</taxon>
        <taxon>Philodinidae</taxon>
        <taxon>Didymodactylos</taxon>
    </lineage>
</organism>
<evidence type="ECO:0000256" key="3">
    <source>
        <dbReference type="ARBA" id="ARBA00022833"/>
    </source>
</evidence>
<dbReference type="Gene3D" id="1.10.533.10">
    <property type="entry name" value="Death Domain, Fas"/>
    <property type="match status" value="1"/>
</dbReference>
<keyword evidence="3" id="KW-0862">Zinc</keyword>
<dbReference type="AlphaFoldDB" id="A0A814RWP6"/>
<evidence type="ECO:0000256" key="4">
    <source>
        <dbReference type="PROSITE-ProRule" id="PRU00175"/>
    </source>
</evidence>
<dbReference type="GO" id="GO:0008270">
    <property type="term" value="F:zinc ion binding"/>
    <property type="evidence" value="ECO:0007669"/>
    <property type="project" value="UniProtKB-KW"/>
</dbReference>
<dbReference type="InterPro" id="IPR001370">
    <property type="entry name" value="BIR_rpt"/>
</dbReference>
<dbReference type="GO" id="GO:0031398">
    <property type="term" value="P:positive regulation of protein ubiquitination"/>
    <property type="evidence" value="ECO:0007669"/>
    <property type="project" value="TreeGrafter"/>
</dbReference>
<dbReference type="EMBL" id="CAJOBC010006569">
    <property type="protein sequence ID" value="CAF3903317.1"/>
    <property type="molecule type" value="Genomic_DNA"/>
</dbReference>
<dbReference type="PROSITE" id="PS50089">
    <property type="entry name" value="ZF_RING_2"/>
    <property type="match status" value="1"/>
</dbReference>
<evidence type="ECO:0000256" key="2">
    <source>
        <dbReference type="ARBA" id="ARBA00022771"/>
    </source>
</evidence>
<sequence>MACFMKFHNAYSEIVRKNLSVFETAFDKLMASVKILHLLKYPQLNHVKDFKQTSNAYYKLFEKLLESIKQDQIKIAKVSIDGNEIKQKKITKQKRQYKEDKVQNSQKSPAARVLASREFHELLTQWLIADDPVEIHRILSPNCCFVKSNIVATTTTTRAILNETSYVPANMEIVLAQACNPQFVEIPKRHASYASWPHHLPLPLVDDLIRAGFFYSGLKTIVTCFYCNGSLQNWGEKDNPMIEHARWFPHCSYVKQLCGDDLYKKIQQSKRAAKQTCSNITQEQTQTKSSVSSTTSNSVVCTNAPANQLQIPDESTLSRLVAARLDSPVSQRLLTKFKLSIIKRCYEDQLRLKQDDFLSDSDLYMACLILQKQIEIIDGRKDNIIIPSKRLLELTEKNKRETIMAQLNATVNVNGSDTEEEEEVSEMVTSTPSIEPIDIKKEEKPRQKQTETINVCVLCLTDEKCLACMPCGHLATCVPCGHSLHNCPLCRREIKAFIRVYI</sequence>
<dbReference type="GO" id="GO:0061630">
    <property type="term" value="F:ubiquitin protein ligase activity"/>
    <property type="evidence" value="ECO:0007669"/>
    <property type="project" value="TreeGrafter"/>
</dbReference>
<evidence type="ECO:0000313" key="6">
    <source>
        <dbReference type="EMBL" id="CAF1139626.1"/>
    </source>
</evidence>
<evidence type="ECO:0000256" key="1">
    <source>
        <dbReference type="ARBA" id="ARBA00006672"/>
    </source>
</evidence>
<dbReference type="CDD" id="cd00022">
    <property type="entry name" value="BIR"/>
    <property type="match status" value="1"/>
</dbReference>
<dbReference type="Pfam" id="PF13920">
    <property type="entry name" value="zf-C3HC4_3"/>
    <property type="match status" value="1"/>
</dbReference>
<evidence type="ECO:0000259" key="5">
    <source>
        <dbReference type="PROSITE" id="PS50089"/>
    </source>
</evidence>
<comment type="caution">
    <text evidence="6">The sequence shown here is derived from an EMBL/GenBank/DDBJ whole genome shotgun (WGS) entry which is preliminary data.</text>
</comment>
<evidence type="ECO:0000313" key="7">
    <source>
        <dbReference type="EMBL" id="CAF3903317.1"/>
    </source>
</evidence>
<feature type="domain" description="RING-type" evidence="5">
    <location>
        <begin position="456"/>
        <end position="491"/>
    </location>
</feature>
<dbReference type="PROSITE" id="PS50143">
    <property type="entry name" value="BIR_REPEAT_2"/>
    <property type="match status" value="1"/>
</dbReference>
<dbReference type="Pfam" id="PF00653">
    <property type="entry name" value="BIR"/>
    <property type="match status" value="1"/>
</dbReference>
<dbReference type="Gene3D" id="1.10.1170.10">
    <property type="entry name" value="Inhibitor Of Apoptosis Protein (2mihbC-IAP-1), Chain A"/>
    <property type="match status" value="1"/>
</dbReference>
<name>A0A814RWP6_9BILA</name>
<evidence type="ECO:0000313" key="8">
    <source>
        <dbReference type="Proteomes" id="UP000663829"/>
    </source>
</evidence>
<proteinExistence type="inferred from homology"/>
<dbReference type="GO" id="GO:0043066">
    <property type="term" value="P:negative regulation of apoptotic process"/>
    <property type="evidence" value="ECO:0007669"/>
    <property type="project" value="TreeGrafter"/>
</dbReference>
<dbReference type="SUPFAM" id="SSF57924">
    <property type="entry name" value="Inhibitor of apoptosis (IAP) repeat"/>
    <property type="match status" value="2"/>
</dbReference>
<dbReference type="GO" id="GO:0005634">
    <property type="term" value="C:nucleus"/>
    <property type="evidence" value="ECO:0007669"/>
    <property type="project" value="TreeGrafter"/>
</dbReference>
<dbReference type="Proteomes" id="UP000663829">
    <property type="component" value="Unassembled WGS sequence"/>
</dbReference>
<keyword evidence="2 4" id="KW-0479">Metal-binding</keyword>
<dbReference type="InterPro" id="IPR050784">
    <property type="entry name" value="IAP"/>
</dbReference>
<dbReference type="InterPro" id="IPR011029">
    <property type="entry name" value="DEATH-like_dom_sf"/>
</dbReference>
<dbReference type="GO" id="GO:0005737">
    <property type="term" value="C:cytoplasm"/>
    <property type="evidence" value="ECO:0007669"/>
    <property type="project" value="TreeGrafter"/>
</dbReference>
<gene>
    <name evidence="6" type="ORF">GPM918_LOCUS20614</name>
    <name evidence="7" type="ORF">SRO942_LOCUS20611</name>
</gene>